<dbReference type="RefSeq" id="WP_130542745.1">
    <property type="nucleotide sequence ID" value="NZ_CP042431.1"/>
</dbReference>
<keyword evidence="3" id="KW-1185">Reference proteome</keyword>
<feature type="transmembrane region" description="Helical" evidence="1">
    <location>
        <begin position="12"/>
        <end position="29"/>
    </location>
</feature>
<feature type="transmembrane region" description="Helical" evidence="1">
    <location>
        <begin position="35"/>
        <end position="53"/>
    </location>
</feature>
<feature type="transmembrane region" description="Helical" evidence="1">
    <location>
        <begin position="113"/>
        <end position="130"/>
    </location>
</feature>
<comment type="caution">
    <text evidence="2">The sequence shown here is derived from an EMBL/GenBank/DDBJ whole genome shotgun (WGS) entry which is preliminary data.</text>
</comment>
<dbReference type="AlphaFoldDB" id="A0A4Q7MTW2"/>
<evidence type="ECO:0000313" key="3">
    <source>
        <dbReference type="Proteomes" id="UP000293874"/>
    </source>
</evidence>
<dbReference type="InterPro" id="IPR046487">
    <property type="entry name" value="DUF6580"/>
</dbReference>
<feature type="transmembrane region" description="Helical" evidence="1">
    <location>
        <begin position="91"/>
        <end position="108"/>
    </location>
</feature>
<dbReference type="Pfam" id="PF20221">
    <property type="entry name" value="DUF6580"/>
    <property type="match status" value="1"/>
</dbReference>
<protein>
    <submittedName>
        <fullName evidence="2">Uncharacterized protein</fullName>
    </submittedName>
</protein>
<accession>A0A4Q7MTW2</accession>
<organism evidence="2 3">
    <name type="scientific">Pseudobacter ginsenosidimutans</name>
    <dbReference type="NCBI Taxonomy" id="661488"/>
    <lineage>
        <taxon>Bacteria</taxon>
        <taxon>Pseudomonadati</taxon>
        <taxon>Bacteroidota</taxon>
        <taxon>Chitinophagia</taxon>
        <taxon>Chitinophagales</taxon>
        <taxon>Chitinophagaceae</taxon>
        <taxon>Pseudobacter</taxon>
    </lineage>
</organism>
<keyword evidence="1" id="KW-0812">Transmembrane</keyword>
<evidence type="ECO:0000256" key="1">
    <source>
        <dbReference type="SAM" id="Phobius"/>
    </source>
</evidence>
<keyword evidence="1" id="KW-1133">Transmembrane helix</keyword>
<gene>
    <name evidence="2" type="ORF">EV199_4235</name>
</gene>
<evidence type="ECO:0000313" key="2">
    <source>
        <dbReference type="EMBL" id="RZS72316.1"/>
    </source>
</evidence>
<keyword evidence="1" id="KW-0472">Membrane</keyword>
<proteinExistence type="predicted"/>
<dbReference type="OrthoDB" id="9806699at2"/>
<dbReference type="EMBL" id="SGXA01000002">
    <property type="protein sequence ID" value="RZS72316.1"/>
    <property type="molecule type" value="Genomic_DNA"/>
</dbReference>
<dbReference type="Proteomes" id="UP000293874">
    <property type="component" value="Unassembled WGS sequence"/>
</dbReference>
<reference evidence="2 3" key="1">
    <citation type="submission" date="2019-02" db="EMBL/GenBank/DDBJ databases">
        <title>Genomic Encyclopedia of Type Strains, Phase IV (KMG-IV): sequencing the most valuable type-strain genomes for metagenomic binning, comparative biology and taxonomic classification.</title>
        <authorList>
            <person name="Goeker M."/>
        </authorList>
    </citation>
    <scope>NUCLEOTIDE SEQUENCE [LARGE SCALE GENOMIC DNA]</scope>
    <source>
        <strain evidence="2 3">DSM 18116</strain>
    </source>
</reference>
<name>A0A4Q7MTW2_9BACT</name>
<feature type="transmembrane region" description="Helical" evidence="1">
    <location>
        <begin position="60"/>
        <end position="79"/>
    </location>
</feature>
<feature type="transmembrane region" description="Helical" evidence="1">
    <location>
        <begin position="164"/>
        <end position="182"/>
    </location>
</feature>
<sequence length="193" mass="22021">MSLKQFNPRNTVLFAFMVVVALMRIFLSAEAPMNPIATFTPLGAMALFGGTYFNNRAKSVLFPVLTLWMSDIILNRFVYYNEWRFFYEGFYWTYISYALMAVAAKFIIRKVTVSNIIIASLAGTLIHWIGTSPGCFMIENSMYPKTWAGYFTSLVAAIPYERNFLIGTLVYSGVLFGGFELLQRRYSALRPAH</sequence>